<dbReference type="AlphaFoldDB" id="A0A9X3XFQ7"/>
<comment type="caution">
    <text evidence="2">The sequence shown here is derived from an EMBL/GenBank/DDBJ whole genome shotgun (WGS) entry which is preliminary data.</text>
</comment>
<reference evidence="2 3" key="1">
    <citation type="submission" date="2021-04" db="EMBL/GenBank/DDBJ databases">
        <title>Genome analysis of Polyangium sp.</title>
        <authorList>
            <person name="Li Y."/>
            <person name="Wang J."/>
        </authorList>
    </citation>
    <scope>NUCLEOTIDE SEQUENCE [LARGE SCALE GENOMIC DNA]</scope>
    <source>
        <strain evidence="2 3">SDU14</strain>
    </source>
</reference>
<protein>
    <recommendedName>
        <fullName evidence="4">Ig-like domain-containing protein</fullName>
    </recommendedName>
</protein>
<keyword evidence="1" id="KW-0732">Signal</keyword>
<evidence type="ECO:0000256" key="1">
    <source>
        <dbReference type="SAM" id="SignalP"/>
    </source>
</evidence>
<accession>A0A9X3XFQ7</accession>
<proteinExistence type="predicted"/>
<organism evidence="2 3">
    <name type="scientific">Polyangium jinanense</name>
    <dbReference type="NCBI Taxonomy" id="2829994"/>
    <lineage>
        <taxon>Bacteria</taxon>
        <taxon>Pseudomonadati</taxon>
        <taxon>Myxococcota</taxon>
        <taxon>Polyangia</taxon>
        <taxon>Polyangiales</taxon>
        <taxon>Polyangiaceae</taxon>
        <taxon>Polyangium</taxon>
    </lineage>
</organism>
<evidence type="ECO:0008006" key="4">
    <source>
        <dbReference type="Google" id="ProtNLM"/>
    </source>
</evidence>
<sequence>MMNKKHSPLKGLLILVGGLLYAGVALAASTQNAPGSACVATSGQALTARADGEAENQSASLVTAICPTERPIGTGVTTTNLSGTVFVVDQNAGANVCCRAVSKNPDGTKINGTWSCSSGSSSSYQTLNVASISDTYTFSSFYLECQVPAISGGNASRIQMYRAIQN</sequence>
<feature type="chain" id="PRO_5040887844" description="Ig-like domain-containing protein" evidence="1">
    <location>
        <begin position="28"/>
        <end position="166"/>
    </location>
</feature>
<name>A0A9X3XFQ7_9BACT</name>
<dbReference type="RefSeq" id="WP_272427457.1">
    <property type="nucleotide sequence ID" value="NZ_JAGTJJ010000060.1"/>
</dbReference>
<dbReference type="EMBL" id="JAGTJJ010000060">
    <property type="protein sequence ID" value="MDC3987903.1"/>
    <property type="molecule type" value="Genomic_DNA"/>
</dbReference>
<dbReference type="Proteomes" id="UP001151081">
    <property type="component" value="Unassembled WGS sequence"/>
</dbReference>
<gene>
    <name evidence="2" type="ORF">KEG57_45985</name>
</gene>
<evidence type="ECO:0000313" key="2">
    <source>
        <dbReference type="EMBL" id="MDC3987903.1"/>
    </source>
</evidence>
<feature type="signal peptide" evidence="1">
    <location>
        <begin position="1"/>
        <end position="27"/>
    </location>
</feature>
<keyword evidence="3" id="KW-1185">Reference proteome</keyword>
<evidence type="ECO:0000313" key="3">
    <source>
        <dbReference type="Proteomes" id="UP001151081"/>
    </source>
</evidence>